<dbReference type="RefSeq" id="WP_250860927.1">
    <property type="nucleotide sequence ID" value="NZ_JAGSOJ010000004.1"/>
</dbReference>
<dbReference type="SUPFAM" id="SSF51338">
    <property type="entry name" value="Composite domain of metallo-dependent hydrolases"/>
    <property type="match status" value="1"/>
</dbReference>
<evidence type="ECO:0000313" key="3">
    <source>
        <dbReference type="Proteomes" id="UP001056429"/>
    </source>
</evidence>
<dbReference type="InterPro" id="IPR011059">
    <property type="entry name" value="Metal-dep_hydrolase_composite"/>
</dbReference>
<dbReference type="AlphaFoldDB" id="A0A9J6P699"/>
<protein>
    <submittedName>
        <fullName evidence="2">Amidohydrolase</fullName>
    </submittedName>
</protein>
<keyword evidence="3" id="KW-1185">Reference proteome</keyword>
<comment type="caution">
    <text evidence="2">The sequence shown here is derived from an EMBL/GenBank/DDBJ whole genome shotgun (WGS) entry which is preliminary data.</text>
</comment>
<dbReference type="Proteomes" id="UP001056429">
    <property type="component" value="Unassembled WGS sequence"/>
</dbReference>
<dbReference type="PANTHER" id="PTHR22642:SF2">
    <property type="entry name" value="PROTEIN LONG AFTER FAR-RED 3"/>
    <property type="match status" value="1"/>
</dbReference>
<dbReference type="EMBL" id="JAGSOJ010000004">
    <property type="protein sequence ID" value="MCM1991788.1"/>
    <property type="molecule type" value="Genomic_DNA"/>
</dbReference>
<dbReference type="PROSITE" id="PS51257">
    <property type="entry name" value="PROKAR_LIPOPROTEIN"/>
    <property type="match status" value="1"/>
</dbReference>
<evidence type="ECO:0000259" key="1">
    <source>
        <dbReference type="Pfam" id="PF07969"/>
    </source>
</evidence>
<dbReference type="CDD" id="cd01300">
    <property type="entry name" value="YtcJ_like"/>
    <property type="match status" value="1"/>
</dbReference>
<dbReference type="InterPro" id="IPR033932">
    <property type="entry name" value="YtcJ-like"/>
</dbReference>
<dbReference type="Gene3D" id="2.30.40.10">
    <property type="entry name" value="Urease, subunit C, domain 1"/>
    <property type="match status" value="1"/>
</dbReference>
<evidence type="ECO:0000313" key="2">
    <source>
        <dbReference type="EMBL" id="MCM1991788.1"/>
    </source>
</evidence>
<proteinExistence type="predicted"/>
<dbReference type="Pfam" id="PF07969">
    <property type="entry name" value="Amidohydro_3"/>
    <property type="match status" value="1"/>
</dbReference>
<dbReference type="Gene3D" id="3.10.310.70">
    <property type="match status" value="1"/>
</dbReference>
<reference evidence="2" key="1">
    <citation type="journal article" date="2021" name="mSystems">
        <title>Bacteria and Archaea Synergistically Convert Glycine Betaine to Biogenic Methane in the Formosa Cold Seep of the South China Sea.</title>
        <authorList>
            <person name="Li L."/>
            <person name="Zhang W."/>
            <person name="Zhang S."/>
            <person name="Song L."/>
            <person name="Sun Q."/>
            <person name="Zhang H."/>
            <person name="Xiang H."/>
            <person name="Dong X."/>
        </authorList>
    </citation>
    <scope>NUCLEOTIDE SEQUENCE</scope>
    <source>
        <strain evidence="2">ZWT</strain>
    </source>
</reference>
<dbReference type="GO" id="GO:0016810">
    <property type="term" value="F:hydrolase activity, acting on carbon-nitrogen (but not peptide) bonds"/>
    <property type="evidence" value="ECO:0007669"/>
    <property type="project" value="InterPro"/>
</dbReference>
<dbReference type="Gene3D" id="3.20.20.140">
    <property type="entry name" value="Metal-dependent hydrolases"/>
    <property type="match status" value="1"/>
</dbReference>
<dbReference type="InterPro" id="IPR013108">
    <property type="entry name" value="Amidohydro_3"/>
</dbReference>
<organism evidence="2 3">
    <name type="scientific">Oceanirhabdus seepicola</name>
    <dbReference type="NCBI Taxonomy" id="2828781"/>
    <lineage>
        <taxon>Bacteria</taxon>
        <taxon>Bacillati</taxon>
        <taxon>Bacillota</taxon>
        <taxon>Clostridia</taxon>
        <taxon>Eubacteriales</taxon>
        <taxon>Clostridiaceae</taxon>
        <taxon>Oceanirhabdus</taxon>
    </lineage>
</organism>
<dbReference type="SUPFAM" id="SSF51556">
    <property type="entry name" value="Metallo-dependent hydrolases"/>
    <property type="match status" value="1"/>
</dbReference>
<feature type="domain" description="Amidohydrolase 3" evidence="1">
    <location>
        <begin position="89"/>
        <end position="572"/>
    </location>
</feature>
<dbReference type="PANTHER" id="PTHR22642">
    <property type="entry name" value="IMIDAZOLONEPROPIONASE"/>
    <property type="match status" value="1"/>
</dbReference>
<name>A0A9J6P699_9CLOT</name>
<dbReference type="InterPro" id="IPR032466">
    <property type="entry name" value="Metal_Hydrolase"/>
</dbReference>
<gene>
    <name evidence="2" type="ORF">KDK92_18775</name>
</gene>
<sequence>MKKIILIVLITCITFAFLGCDGNKSKETNERERSKRDRKVGVNRVFINGAVYTANKDMEWAEAVVIKEGIITFVGSNVEAEKYIDDNTEIIDLKGKSLLPGFHDTHVHPFVMMGTALSTCNMFSLKSKDEYLEAIYKASESQKDREYVIGMGFNLENFGEEYPTKYDLDEIIPDKPAVFIDNAGHAAWANSKMLEVAGIHKETIAEYGVIVKDENGEPTGLFLEDDAMNLVTYQAFELSTEEMEKGLKKAVEILNQAGVTSFVEAQVNNKETDKLYTYVDKKGELNARVNLALWVDPAKGDSQLKKLKSRQGQLSPRVKANQVKLLLDGTLEMQTAALIEPYYKSDNNTGMLTFNQERLNEYCTELEALGFSIHMHAAGDKATRHGLDALEYAKKFNQIDDTRHILCHLYLVDDNDIERFNKLNVIANYQAFWAQPFMYGYEESLGKERIEKFFPFKTLKENGALITMGSDWPVTTYEPLKAIEVAVTRKEVGASNLDYALNENESIALEEVIDAYTINGAYLMRQEDITGSIEVGKKADLVVLSENIFDIPSNKISETKVMMTFLEGKIVYIDSNYLEN</sequence>
<accession>A0A9J6P699</accession>
<reference evidence="2" key="2">
    <citation type="submission" date="2021-04" db="EMBL/GenBank/DDBJ databases">
        <authorList>
            <person name="Dong X."/>
        </authorList>
    </citation>
    <scope>NUCLEOTIDE SEQUENCE</scope>
    <source>
        <strain evidence="2">ZWT</strain>
    </source>
</reference>